<reference evidence="4" key="1">
    <citation type="submission" date="2018-05" db="EMBL/GenBank/DDBJ databases">
        <authorList>
            <person name="Lanie J.A."/>
            <person name="Ng W.-L."/>
            <person name="Kazmierczak K.M."/>
            <person name="Andrzejewski T.M."/>
            <person name="Davidsen T.M."/>
            <person name="Wayne K.J."/>
            <person name="Tettelin H."/>
            <person name="Glass J.I."/>
            <person name="Rusch D."/>
            <person name="Podicherti R."/>
            <person name="Tsui H.-C.T."/>
            <person name="Winkler M.E."/>
        </authorList>
    </citation>
    <scope>NUCLEOTIDE SEQUENCE</scope>
</reference>
<evidence type="ECO:0000256" key="1">
    <source>
        <dbReference type="ARBA" id="ARBA00022555"/>
    </source>
</evidence>
<evidence type="ECO:0000259" key="3">
    <source>
        <dbReference type="PROSITE" id="PS50886"/>
    </source>
</evidence>
<gene>
    <name evidence="4" type="ORF">METZ01_LOCUS246595</name>
</gene>
<accession>A0A382I4V3</accession>
<dbReference type="InterPro" id="IPR012340">
    <property type="entry name" value="NA-bd_OB-fold"/>
</dbReference>
<dbReference type="NCBIfam" id="TIGR02222">
    <property type="entry name" value="chap_CsaA"/>
    <property type="match status" value="1"/>
</dbReference>
<dbReference type="NCBIfam" id="NF007495">
    <property type="entry name" value="PRK10089.1-4"/>
    <property type="match status" value="1"/>
</dbReference>
<dbReference type="NCBIfam" id="NF007494">
    <property type="entry name" value="PRK10089.1-3"/>
    <property type="match status" value="1"/>
</dbReference>
<name>A0A382I4V3_9ZZZZ</name>
<sequence>MKQEITFEDYSKVEIRVGTVLKVSKNEKARKPSLVVEVDFGTEIGIKKSSAQITHYYNEENLVGKQVIGVCNFPKKNIAGVVSEVLILGAIEKDGKVVLVHPSQKVENGLEVA</sequence>
<dbReference type="InterPro" id="IPR051270">
    <property type="entry name" value="Tyrosine-tRNA_ligase_regulator"/>
</dbReference>
<organism evidence="4">
    <name type="scientific">marine metagenome</name>
    <dbReference type="NCBI Taxonomy" id="408172"/>
    <lineage>
        <taxon>unclassified sequences</taxon>
        <taxon>metagenomes</taxon>
        <taxon>ecological metagenomes</taxon>
    </lineage>
</organism>
<keyword evidence="1" id="KW-0820">tRNA-binding</keyword>
<dbReference type="Pfam" id="PF01588">
    <property type="entry name" value="tRNA_bind"/>
    <property type="match status" value="1"/>
</dbReference>
<feature type="domain" description="TRNA-binding" evidence="3">
    <location>
        <begin position="9"/>
        <end position="113"/>
    </location>
</feature>
<evidence type="ECO:0000313" key="4">
    <source>
        <dbReference type="EMBL" id="SVB93741.1"/>
    </source>
</evidence>
<protein>
    <recommendedName>
        <fullName evidence="3">tRNA-binding domain-containing protein</fullName>
    </recommendedName>
</protein>
<dbReference type="PROSITE" id="PS50886">
    <property type="entry name" value="TRBD"/>
    <property type="match status" value="1"/>
</dbReference>
<dbReference type="GO" id="GO:0000049">
    <property type="term" value="F:tRNA binding"/>
    <property type="evidence" value="ECO:0007669"/>
    <property type="project" value="UniProtKB-KW"/>
</dbReference>
<dbReference type="PANTHER" id="PTHR11586:SF37">
    <property type="entry name" value="TRNA-BINDING DOMAIN-CONTAINING PROTEIN"/>
    <property type="match status" value="1"/>
</dbReference>
<evidence type="ECO:0000256" key="2">
    <source>
        <dbReference type="ARBA" id="ARBA00022884"/>
    </source>
</evidence>
<dbReference type="FunFam" id="2.40.50.140:FF:000165">
    <property type="entry name" value="Chaperone CsaA"/>
    <property type="match status" value="1"/>
</dbReference>
<dbReference type="EMBL" id="UINC01064765">
    <property type="protein sequence ID" value="SVB93741.1"/>
    <property type="molecule type" value="Genomic_DNA"/>
</dbReference>
<dbReference type="InterPro" id="IPR002547">
    <property type="entry name" value="tRNA-bd_dom"/>
</dbReference>
<dbReference type="InterPro" id="IPR008231">
    <property type="entry name" value="CsaA"/>
</dbReference>
<dbReference type="SUPFAM" id="SSF50249">
    <property type="entry name" value="Nucleic acid-binding proteins"/>
    <property type="match status" value="1"/>
</dbReference>
<dbReference type="CDD" id="cd02798">
    <property type="entry name" value="tRNA_bind_CsaA"/>
    <property type="match status" value="1"/>
</dbReference>
<dbReference type="AlphaFoldDB" id="A0A382I4V3"/>
<dbReference type="Gene3D" id="2.40.50.140">
    <property type="entry name" value="Nucleic acid-binding proteins"/>
    <property type="match status" value="1"/>
</dbReference>
<dbReference type="PANTHER" id="PTHR11586">
    <property type="entry name" value="TRNA-AMINOACYLATION COFACTOR ARC1 FAMILY MEMBER"/>
    <property type="match status" value="1"/>
</dbReference>
<proteinExistence type="predicted"/>
<keyword evidence="2" id="KW-0694">RNA-binding</keyword>